<proteinExistence type="inferred from homology"/>
<dbReference type="AlphaFoldDB" id="A0A076LIY9"/>
<dbReference type="Proteomes" id="UP000028681">
    <property type="component" value="Chromosome"/>
</dbReference>
<feature type="signal peptide" evidence="6">
    <location>
        <begin position="1"/>
        <end position="23"/>
    </location>
</feature>
<keyword evidence="3" id="KW-0472">Membrane</keyword>
<evidence type="ECO:0000259" key="7">
    <source>
        <dbReference type="Pfam" id="PF00263"/>
    </source>
</evidence>
<name>A0A076LIY9_9GAMM</name>
<dbReference type="Pfam" id="PF00263">
    <property type="entry name" value="Secretin"/>
    <property type="match status" value="1"/>
</dbReference>
<dbReference type="Gene3D" id="3.30.1370.130">
    <property type="match status" value="1"/>
</dbReference>
<evidence type="ECO:0000256" key="6">
    <source>
        <dbReference type="SAM" id="SignalP"/>
    </source>
</evidence>
<sequence>MRCHSAYAAAIAALLAMSPAGLAMPLTLWFDRAPLPSVLQAVAEFAGLNLILSEEVRGEATVHIAHTPWPRVLDALAEIHDLSVIRRDGILLIQSRARAARQAGSAAAPAPLKPPQMRSQRVVLRHADAATVEKSLRQRRDLLGETGSAVADSRTNALLLRAEAARLAALRDWIAQLDVPLSQVQLAAHIVSISQEGLRELGIRWYSGDERSRGQDTLRGAADAYFSAGFQVARIGGQALAVALAALERQDKVTIIASPHLMAAHGQTASIKQGSELPYAVSGGERGVSTMEFKEAVLGMSVTPRVLADAHIELALQISQNMPGRVVRQGDSEALAIDKQEITTQVTLSDGDTAMLGGIFQYQRQVDSIGFPWLAEVPLLGHLLRSDSQRSGRRELVIFITPTLLSPASPTSQSLRQSARG</sequence>
<feature type="chain" id="PRO_5001714603" evidence="6">
    <location>
        <begin position="24"/>
        <end position="421"/>
    </location>
</feature>
<dbReference type="GeneID" id="33939116"/>
<dbReference type="PANTHER" id="PTHR30604">
    <property type="entry name" value="PROTEIN TRANSPORT PROTEIN HOFQ"/>
    <property type="match status" value="1"/>
</dbReference>
<dbReference type="HOGENOM" id="CLU_006756_2_1_6"/>
<feature type="domain" description="Type II/III secretion system secretin-like" evidence="7">
    <location>
        <begin position="246"/>
        <end position="405"/>
    </location>
</feature>
<dbReference type="InterPro" id="IPR004846">
    <property type="entry name" value="T2SS/T3SS_dom"/>
</dbReference>
<evidence type="ECO:0000313" key="10">
    <source>
        <dbReference type="Proteomes" id="UP000028681"/>
    </source>
</evidence>
<dbReference type="PRINTS" id="PR00811">
    <property type="entry name" value="BCTERIALGSPD"/>
</dbReference>
<dbReference type="Pfam" id="PF03958">
    <property type="entry name" value="Secretin_N"/>
    <property type="match status" value="1"/>
</dbReference>
<dbReference type="GO" id="GO:0009306">
    <property type="term" value="P:protein secretion"/>
    <property type="evidence" value="ECO:0007669"/>
    <property type="project" value="InterPro"/>
</dbReference>
<dbReference type="EMBL" id="CP006664">
    <property type="protein sequence ID" value="AIJ07941.1"/>
    <property type="molecule type" value="Genomic_DNA"/>
</dbReference>
<evidence type="ECO:0000313" key="9">
    <source>
        <dbReference type="EMBL" id="AIJ07941.1"/>
    </source>
</evidence>
<accession>A0A076LIY9</accession>
<dbReference type="Gene3D" id="3.30.1370.120">
    <property type="match status" value="1"/>
</dbReference>
<keyword evidence="2 6" id="KW-0732">Signal</keyword>
<gene>
    <name evidence="9" type="primary">pilQ</name>
    <name evidence="9" type="ORF">ETEE_1490</name>
</gene>
<comment type="subcellular location">
    <subcellularLocation>
        <location evidence="5">Cell outer membrane</location>
    </subcellularLocation>
    <subcellularLocation>
        <location evidence="1">Membrane</location>
    </subcellularLocation>
</comment>
<comment type="similarity">
    <text evidence="4">Belongs to the bacterial secretin family.</text>
</comment>
<evidence type="ECO:0000256" key="5">
    <source>
        <dbReference type="RuleBase" id="RU004004"/>
    </source>
</evidence>
<protein>
    <submittedName>
        <fullName evidence="9">Type IV pilus biogenesis protein PilQ</fullName>
    </submittedName>
</protein>
<reference evidence="9 10" key="1">
    <citation type="journal article" date="2012" name="PLoS ONE">
        <title>Edwardsiella comparative phylogenomics reveal the new intra/inter-species taxonomic relationships, virulence evolution and niche adaptation mechanisms.</title>
        <authorList>
            <person name="Yang M."/>
            <person name="Lv Y."/>
            <person name="Xiao J."/>
            <person name="Wu H."/>
            <person name="Zheng H."/>
            <person name="Liu Q."/>
            <person name="Zhang Y."/>
            <person name="Wang Q."/>
        </authorList>
    </citation>
    <scope>NUCLEOTIDE SEQUENCE [LARGE SCALE GENOMIC DNA]</scope>
    <source>
        <strain evidence="10">080813</strain>
    </source>
</reference>
<dbReference type="KEGG" id="ete:ETEE_1490"/>
<evidence type="ECO:0000256" key="4">
    <source>
        <dbReference type="RuleBase" id="RU004003"/>
    </source>
</evidence>
<evidence type="ECO:0000256" key="3">
    <source>
        <dbReference type="ARBA" id="ARBA00023136"/>
    </source>
</evidence>
<dbReference type="InterPro" id="IPR038591">
    <property type="entry name" value="NolW-like_sf"/>
</dbReference>
<evidence type="ECO:0000256" key="2">
    <source>
        <dbReference type="ARBA" id="ARBA00022729"/>
    </source>
</evidence>
<keyword evidence="5" id="KW-0813">Transport</keyword>
<dbReference type="InterPro" id="IPR001775">
    <property type="entry name" value="GspD/PilQ"/>
</dbReference>
<feature type="domain" description="NolW-like" evidence="8">
    <location>
        <begin position="120"/>
        <end position="183"/>
    </location>
</feature>
<dbReference type="InterPro" id="IPR051808">
    <property type="entry name" value="Type_IV_pilus_biogenesis"/>
</dbReference>
<evidence type="ECO:0000259" key="8">
    <source>
        <dbReference type="Pfam" id="PF03958"/>
    </source>
</evidence>
<dbReference type="RefSeq" id="WP_034163865.1">
    <property type="nucleotide sequence ID" value="NZ_CP006664.1"/>
</dbReference>
<dbReference type="GO" id="GO:0009279">
    <property type="term" value="C:cell outer membrane"/>
    <property type="evidence" value="ECO:0007669"/>
    <property type="project" value="UniProtKB-SubCell"/>
</dbReference>
<dbReference type="PRINTS" id="PR01032">
    <property type="entry name" value="PHAGEIV"/>
</dbReference>
<organism evidence="9 10">
    <name type="scientific">Edwardsiella anguillarum ET080813</name>
    <dbReference type="NCBI Taxonomy" id="667120"/>
    <lineage>
        <taxon>Bacteria</taxon>
        <taxon>Pseudomonadati</taxon>
        <taxon>Pseudomonadota</taxon>
        <taxon>Gammaproteobacteria</taxon>
        <taxon>Enterobacterales</taxon>
        <taxon>Hafniaceae</taxon>
        <taxon>Edwardsiella</taxon>
    </lineage>
</organism>
<evidence type="ECO:0000256" key="1">
    <source>
        <dbReference type="ARBA" id="ARBA00004370"/>
    </source>
</evidence>
<dbReference type="InterPro" id="IPR005644">
    <property type="entry name" value="NolW-like"/>
</dbReference>
<dbReference type="PANTHER" id="PTHR30604:SF1">
    <property type="entry name" value="DNA UTILIZATION PROTEIN HOFQ"/>
    <property type="match status" value="1"/>
</dbReference>